<gene>
    <name evidence="1" type="ORF">CXU09_00615</name>
</gene>
<organism evidence="1 2">
    <name type="scientific">Akkermansia muciniphila</name>
    <dbReference type="NCBI Taxonomy" id="239935"/>
    <lineage>
        <taxon>Bacteria</taxon>
        <taxon>Pseudomonadati</taxon>
        <taxon>Verrucomicrobiota</taxon>
        <taxon>Verrucomicrobiia</taxon>
        <taxon>Verrucomicrobiales</taxon>
        <taxon>Akkermansiaceae</taxon>
        <taxon>Akkermansia</taxon>
    </lineage>
</organism>
<reference evidence="1 2" key="1">
    <citation type="journal article" date="2017" name="BMC Genomics">
        <title>Genome sequencing of 39 Akkermansia muciniphila isolates reveals its population structure, genomic and functional diverisity, and global distribution in mammalian gut microbiotas.</title>
        <authorList>
            <person name="Guo X."/>
            <person name="Li S."/>
            <person name="Zhang J."/>
            <person name="Wu F."/>
            <person name="Li X."/>
            <person name="Wu D."/>
            <person name="Zhang M."/>
            <person name="Ou Z."/>
            <person name="Jie Z."/>
            <person name="Yan Q."/>
            <person name="Li P."/>
            <person name="Yi J."/>
            <person name="Peng Y."/>
        </authorList>
    </citation>
    <scope>NUCLEOTIDE SEQUENCE [LARGE SCALE GENOMIC DNA]</scope>
    <source>
        <strain evidence="1 2">GP43</strain>
    </source>
</reference>
<dbReference type="AlphaFoldDB" id="A0AAP8TA24"/>
<dbReference type="EMBL" id="PJKN01000001">
    <property type="protein sequence ID" value="PNC57616.1"/>
    <property type="molecule type" value="Genomic_DNA"/>
</dbReference>
<dbReference type="RefSeq" id="WP_102735089.1">
    <property type="nucleotide sequence ID" value="NZ_CP036293.1"/>
</dbReference>
<protein>
    <submittedName>
        <fullName evidence="1">Uncharacterized protein</fullName>
    </submittedName>
</protein>
<dbReference type="Proteomes" id="UP000235914">
    <property type="component" value="Unassembled WGS sequence"/>
</dbReference>
<comment type="caution">
    <text evidence="1">The sequence shown here is derived from an EMBL/GenBank/DDBJ whole genome shotgun (WGS) entry which is preliminary data.</text>
</comment>
<evidence type="ECO:0000313" key="1">
    <source>
        <dbReference type="EMBL" id="PNC57616.1"/>
    </source>
</evidence>
<evidence type="ECO:0000313" key="2">
    <source>
        <dbReference type="Proteomes" id="UP000235914"/>
    </source>
</evidence>
<sequence length="126" mass="13444">MPAHIGDVPKHGIDEPEKGIFVESIDFDGQQEIYEQKDNKGKKCGVLIIDEELSFSMSGAILTTGAASLKMGASLTLANEIPDIWNETPSATTVFLKGVKHNLKNTDAQKMDVSGTVYGFGASAVS</sequence>
<proteinExistence type="predicted"/>
<accession>A0AAP8TA24</accession>
<name>A0AAP8TA24_9BACT</name>